<evidence type="ECO:0000313" key="2">
    <source>
        <dbReference type="EMBL" id="MFD1783161.1"/>
    </source>
</evidence>
<comment type="caution">
    <text evidence="2">The sequence shown here is derived from an EMBL/GenBank/DDBJ whole genome shotgun (WGS) entry which is preliminary data.</text>
</comment>
<sequence>MQSAYEIEVLRPAELTPQRMARWSALQQGAPELDTPYLSPGWARAVEKVQGPRSPRVAVVRQDGRDVAFLPAAVVGQTAMPLGAPMCDYQALVAEPGLEIDPRELVNALGVARFDFSHMLADRAPFAAYARGQVTSHVVDVCGGYGAYQAERKAAGVGLIKDCDRKRRRVEREVAEPVFTAFSRSEAAFDQLIAWKRAQFRATGQTDIFAAGWTRALLKQLFASRDPDFGAVLFTLHFGDRLAAVQLNLRGRRTIHAWIIGHDPELERHSPGLLLFQDILRWMDETPFDRLDLGPGDVRFKRELANAGVSIAHGFVGLPSTATLARAAVYEVRRAVESLPLGPVSELPGKAMRRLDQWRGLRGS</sequence>
<gene>
    <name evidence="2" type="ORF">ACFSC0_07130</name>
</gene>
<dbReference type="InterPro" id="IPR016181">
    <property type="entry name" value="Acyl_CoA_acyltransferase"/>
</dbReference>
<reference evidence="3" key="1">
    <citation type="journal article" date="2019" name="Int. J. Syst. Evol. Microbiol.">
        <title>The Global Catalogue of Microorganisms (GCM) 10K type strain sequencing project: providing services to taxonomists for standard genome sequencing and annotation.</title>
        <authorList>
            <consortium name="The Broad Institute Genomics Platform"/>
            <consortium name="The Broad Institute Genome Sequencing Center for Infectious Disease"/>
            <person name="Wu L."/>
            <person name="Ma J."/>
        </authorList>
    </citation>
    <scope>NUCLEOTIDE SEQUENCE [LARGE SCALE GENOMIC DNA]</scope>
    <source>
        <strain evidence="3">DFY28</strain>
    </source>
</reference>
<keyword evidence="3" id="KW-1185">Reference proteome</keyword>
<accession>A0ABW4MZT8</accession>
<dbReference type="RefSeq" id="WP_377284306.1">
    <property type="nucleotide sequence ID" value="NZ_JBHRSI010000015.1"/>
</dbReference>
<dbReference type="Pfam" id="PF13480">
    <property type="entry name" value="Acetyltransf_6"/>
    <property type="match status" value="1"/>
</dbReference>
<evidence type="ECO:0000313" key="3">
    <source>
        <dbReference type="Proteomes" id="UP001597237"/>
    </source>
</evidence>
<protein>
    <submittedName>
        <fullName evidence="2">GNAT family N-acetyltransferase</fullName>
    </submittedName>
</protein>
<feature type="domain" description="BioF2-like acetyltransferase" evidence="1">
    <location>
        <begin position="161"/>
        <end position="302"/>
    </location>
</feature>
<evidence type="ECO:0000259" key="1">
    <source>
        <dbReference type="Pfam" id="PF13480"/>
    </source>
</evidence>
<dbReference type="SUPFAM" id="SSF55729">
    <property type="entry name" value="Acyl-CoA N-acyltransferases (Nat)"/>
    <property type="match status" value="1"/>
</dbReference>
<dbReference type="Proteomes" id="UP001597237">
    <property type="component" value="Unassembled WGS sequence"/>
</dbReference>
<dbReference type="EMBL" id="JBHUEY010000001">
    <property type="protein sequence ID" value="MFD1783161.1"/>
    <property type="molecule type" value="Genomic_DNA"/>
</dbReference>
<name>A0ABW4MZT8_9CAUL</name>
<dbReference type="Gene3D" id="3.40.630.30">
    <property type="match status" value="1"/>
</dbReference>
<organism evidence="2 3">
    <name type="scientific">Phenylobacterium terrae</name>
    <dbReference type="NCBI Taxonomy" id="2665495"/>
    <lineage>
        <taxon>Bacteria</taxon>
        <taxon>Pseudomonadati</taxon>
        <taxon>Pseudomonadota</taxon>
        <taxon>Alphaproteobacteria</taxon>
        <taxon>Caulobacterales</taxon>
        <taxon>Caulobacteraceae</taxon>
        <taxon>Phenylobacterium</taxon>
    </lineage>
</organism>
<proteinExistence type="predicted"/>
<dbReference type="InterPro" id="IPR038740">
    <property type="entry name" value="BioF2-like_GNAT_dom"/>
</dbReference>